<accession>E3N0A9</accession>
<evidence type="ECO:0000256" key="1">
    <source>
        <dbReference type="SAM" id="MobiDB-lite"/>
    </source>
</evidence>
<dbReference type="GO" id="GO:0003676">
    <property type="term" value="F:nucleic acid binding"/>
    <property type="evidence" value="ECO:0007669"/>
    <property type="project" value="InterPro"/>
</dbReference>
<dbReference type="InParanoid" id="E3N0A9"/>
<feature type="domain" description="CCHC-type" evidence="2">
    <location>
        <begin position="386"/>
        <end position="402"/>
    </location>
</feature>
<dbReference type="EMBL" id="DS268504">
    <property type="protein sequence ID" value="EFP13287.1"/>
    <property type="molecule type" value="Genomic_DNA"/>
</dbReference>
<reference evidence="3" key="1">
    <citation type="submission" date="2007-07" db="EMBL/GenBank/DDBJ databases">
        <title>PCAP assembly of the Caenorhabditis remanei genome.</title>
        <authorList>
            <consortium name="The Caenorhabditis remanei Sequencing Consortium"/>
            <person name="Wilson R.K."/>
        </authorList>
    </citation>
    <scope>NUCLEOTIDE SEQUENCE [LARGE SCALE GENOMIC DNA]</scope>
    <source>
        <strain evidence="3">PB4641</strain>
    </source>
</reference>
<dbReference type="GO" id="GO:0008270">
    <property type="term" value="F:zinc ion binding"/>
    <property type="evidence" value="ECO:0007669"/>
    <property type="project" value="InterPro"/>
</dbReference>
<evidence type="ECO:0000259" key="2">
    <source>
        <dbReference type="SMART" id="SM00343"/>
    </source>
</evidence>
<feature type="domain" description="CCHC-type" evidence="2">
    <location>
        <begin position="217"/>
        <end position="233"/>
    </location>
</feature>
<protein>
    <recommendedName>
        <fullName evidence="2">CCHC-type domain-containing protein</fullName>
    </recommendedName>
</protein>
<feature type="region of interest" description="Disordered" evidence="1">
    <location>
        <begin position="523"/>
        <end position="632"/>
    </location>
</feature>
<evidence type="ECO:0000313" key="4">
    <source>
        <dbReference type="Proteomes" id="UP000008281"/>
    </source>
</evidence>
<dbReference type="Proteomes" id="UP000008281">
    <property type="component" value="Unassembled WGS sequence"/>
</dbReference>
<keyword evidence="4" id="KW-1185">Reference proteome</keyword>
<dbReference type="HOGENOM" id="CLU_432966_0_0_1"/>
<dbReference type="OMA" id="HHINECA"/>
<dbReference type="AlphaFoldDB" id="E3N0A9"/>
<dbReference type="SMART" id="SM00343">
    <property type="entry name" value="ZnF_C2HC"/>
    <property type="match status" value="6"/>
</dbReference>
<feature type="domain" description="CCHC-type" evidence="2">
    <location>
        <begin position="416"/>
        <end position="432"/>
    </location>
</feature>
<proteinExistence type="predicted"/>
<feature type="domain" description="CCHC-type" evidence="2">
    <location>
        <begin position="269"/>
        <end position="284"/>
    </location>
</feature>
<feature type="domain" description="CCHC-type" evidence="2">
    <location>
        <begin position="298"/>
        <end position="314"/>
    </location>
</feature>
<feature type="compositionally biased region" description="Polar residues" evidence="1">
    <location>
        <begin position="536"/>
        <end position="564"/>
    </location>
</feature>
<name>E3N0A9_CAERE</name>
<gene>
    <name evidence="3" type="ORF">CRE_12216</name>
</gene>
<dbReference type="InterPro" id="IPR001878">
    <property type="entry name" value="Znf_CCHC"/>
</dbReference>
<organism evidence="4">
    <name type="scientific">Caenorhabditis remanei</name>
    <name type="common">Caenorhabditis vulgaris</name>
    <dbReference type="NCBI Taxonomy" id="31234"/>
    <lineage>
        <taxon>Eukaryota</taxon>
        <taxon>Metazoa</taxon>
        <taxon>Ecdysozoa</taxon>
        <taxon>Nematoda</taxon>
        <taxon>Chromadorea</taxon>
        <taxon>Rhabditida</taxon>
        <taxon>Rhabditina</taxon>
        <taxon>Rhabditomorpha</taxon>
        <taxon>Rhabditoidea</taxon>
        <taxon>Rhabditidae</taxon>
        <taxon>Peloderinae</taxon>
        <taxon>Caenorhabditis</taxon>
    </lineage>
</organism>
<sequence length="632" mass="72640">MMQDANPSYWHLEEVKKMYAIDQIDLARTLMSLRGISLTRSLAAPRGITSTLTRLKRGIATHEPITSSINNRLRYPQQSEIYVEESKKVQSFINSIGFMKVLQEAKDVYEASIKELQENPDYKAQHVLKQLGTPPKRTESKDNTLDNVKKQRINLNRFDLLDFVNKATDQAIMVIPKTEIPCYEEVECKFCGSFCHVMEKCPTMLQKRFKTATQNRICMRCLEEGHTKEYCPSDTVCEECTGEHNTSFCTQERELAKIIGYVKVEWRNPCWYCHKQHMTMDCPWSHQSRRILAGIEKACQMCLSRSHLTENCKSFKTCTFCQGYHNILHCHAMEMEKRVKQSIEDSWRYPNQLKEVEEYRQQVRTQEMVELMQHIRTIQTPAMVEPCRYCNSAEHAAIYCKEEINVKVLAVFVKNLCENCLSDQHHAETCTNTKVCIICHGEHVHSSCEHRKDPGMIKPGQLKLLFTKDTSENTDKLKIHPEEGKEQELQVEEIPEEVDIEKLSLDEQNTPKVARNERIKILSNESTISEEPEEGGSTTRTDQNQFDRSPNITINSPTSKSSGIPTALEYPETSQQDQEKQSYYSETKSQGIVGQSTQSRSTVPNKVLQKRSQQMSGHTNNPGSPGQCNTQA</sequence>
<feature type="compositionally biased region" description="Polar residues" evidence="1">
    <location>
        <begin position="572"/>
        <end position="632"/>
    </location>
</feature>
<feature type="domain" description="CCHC-type" evidence="2">
    <location>
        <begin position="187"/>
        <end position="203"/>
    </location>
</feature>
<evidence type="ECO:0000313" key="3">
    <source>
        <dbReference type="EMBL" id="EFP13287.1"/>
    </source>
</evidence>